<feature type="domain" description="HTH asnC-type" evidence="4">
    <location>
        <begin position="29"/>
        <end position="87"/>
    </location>
</feature>
<dbReference type="InterPro" id="IPR019888">
    <property type="entry name" value="Tscrpt_reg_AsnC-like"/>
</dbReference>
<keyword evidence="1" id="KW-0805">Transcription regulation</keyword>
<keyword evidence="6" id="KW-1185">Reference proteome</keyword>
<dbReference type="GO" id="GO:0043565">
    <property type="term" value="F:sequence-specific DNA binding"/>
    <property type="evidence" value="ECO:0007669"/>
    <property type="project" value="InterPro"/>
</dbReference>
<gene>
    <name evidence="5" type="ORF">HGB48_26980</name>
</gene>
<evidence type="ECO:0000256" key="3">
    <source>
        <dbReference type="ARBA" id="ARBA00023163"/>
    </source>
</evidence>
<dbReference type="InterPro" id="IPR000485">
    <property type="entry name" value="AsnC-type_HTH_dom"/>
</dbReference>
<dbReference type="Pfam" id="PF13412">
    <property type="entry name" value="HTH_24"/>
    <property type="match status" value="1"/>
</dbReference>
<dbReference type="EMBL" id="JAAXPI010000052">
    <property type="protein sequence ID" value="NKZ07346.1"/>
    <property type="molecule type" value="Genomic_DNA"/>
</dbReference>
<sequence length="194" mass="21242">MAGRYLSRLLKSDRSHSSELSIVTRTTLLDLQILRRLVEQPRVGITELAAKLGIARNTAHARVERLEREGVIGHRGREVDLGAIGFELTAFVTLEVAQGRLREAAVALSAIPRVLEVLGITGQGDLLVRAVAPNGKQLHEVIDSILACPGVRRSTTSIVLTHQVPFRIGPLLEDEEKRARKAKEGRRDASGPQE</sequence>
<evidence type="ECO:0000259" key="4">
    <source>
        <dbReference type="PROSITE" id="PS50956"/>
    </source>
</evidence>
<dbReference type="Gene3D" id="3.30.70.920">
    <property type="match status" value="1"/>
</dbReference>
<dbReference type="PANTHER" id="PTHR30154:SF34">
    <property type="entry name" value="TRANSCRIPTIONAL REGULATOR AZLB"/>
    <property type="match status" value="1"/>
</dbReference>
<dbReference type="SUPFAM" id="SSF46785">
    <property type="entry name" value="Winged helix' DNA-binding domain"/>
    <property type="match status" value="1"/>
</dbReference>
<comment type="caution">
    <text evidence="5">The sequence shown here is derived from an EMBL/GenBank/DDBJ whole genome shotgun (WGS) entry which is preliminary data.</text>
</comment>
<accession>A0A846ZBM5</accession>
<proteinExistence type="predicted"/>
<dbReference type="InterPro" id="IPR036390">
    <property type="entry name" value="WH_DNA-bd_sf"/>
</dbReference>
<dbReference type="SMART" id="SM00344">
    <property type="entry name" value="HTH_ASNC"/>
    <property type="match status" value="1"/>
</dbReference>
<protein>
    <submittedName>
        <fullName evidence="5">Lrp/AsnC family transcriptional regulator</fullName>
    </submittedName>
</protein>
<reference evidence="5 6" key="1">
    <citation type="submission" date="2020-04" db="EMBL/GenBank/DDBJ databases">
        <title>MicrobeNet Type strains.</title>
        <authorList>
            <person name="Nicholson A.C."/>
        </authorList>
    </citation>
    <scope>NUCLEOTIDE SEQUENCE [LARGE SCALE GENOMIC DNA]</scope>
    <source>
        <strain evidence="5 6">ATCC BAA-277</strain>
    </source>
</reference>
<name>A0A846ZBM5_9ACTN</name>
<keyword evidence="3" id="KW-0804">Transcription</keyword>
<dbReference type="InterPro" id="IPR011008">
    <property type="entry name" value="Dimeric_a/b-barrel"/>
</dbReference>
<dbReference type="GO" id="GO:0043200">
    <property type="term" value="P:response to amino acid"/>
    <property type="evidence" value="ECO:0007669"/>
    <property type="project" value="TreeGrafter"/>
</dbReference>
<evidence type="ECO:0000256" key="2">
    <source>
        <dbReference type="ARBA" id="ARBA00023125"/>
    </source>
</evidence>
<dbReference type="SUPFAM" id="SSF54909">
    <property type="entry name" value="Dimeric alpha+beta barrel"/>
    <property type="match status" value="1"/>
</dbReference>
<dbReference type="Pfam" id="PF01037">
    <property type="entry name" value="AsnC_trans_reg"/>
    <property type="match status" value="1"/>
</dbReference>
<dbReference type="InterPro" id="IPR019887">
    <property type="entry name" value="Tscrpt_reg_AsnC/Lrp_C"/>
</dbReference>
<evidence type="ECO:0000256" key="1">
    <source>
        <dbReference type="ARBA" id="ARBA00023015"/>
    </source>
</evidence>
<evidence type="ECO:0000313" key="5">
    <source>
        <dbReference type="EMBL" id="NKZ07346.1"/>
    </source>
</evidence>
<dbReference type="PANTHER" id="PTHR30154">
    <property type="entry name" value="LEUCINE-RESPONSIVE REGULATORY PROTEIN"/>
    <property type="match status" value="1"/>
</dbReference>
<keyword evidence="2" id="KW-0238">DNA-binding</keyword>
<dbReference type="PROSITE" id="PS50956">
    <property type="entry name" value="HTH_ASNC_2"/>
    <property type="match status" value="1"/>
</dbReference>
<dbReference type="Proteomes" id="UP000579250">
    <property type="component" value="Unassembled WGS sequence"/>
</dbReference>
<dbReference type="AlphaFoldDB" id="A0A846ZBM5"/>
<dbReference type="GO" id="GO:0005829">
    <property type="term" value="C:cytosol"/>
    <property type="evidence" value="ECO:0007669"/>
    <property type="project" value="TreeGrafter"/>
</dbReference>
<dbReference type="InterPro" id="IPR036388">
    <property type="entry name" value="WH-like_DNA-bd_sf"/>
</dbReference>
<dbReference type="Gene3D" id="1.10.10.10">
    <property type="entry name" value="Winged helix-like DNA-binding domain superfamily/Winged helix DNA-binding domain"/>
    <property type="match status" value="1"/>
</dbReference>
<dbReference type="PRINTS" id="PR00033">
    <property type="entry name" value="HTHASNC"/>
</dbReference>
<organism evidence="5 6">
    <name type="scientific">Actinomadura latina</name>
    <dbReference type="NCBI Taxonomy" id="163603"/>
    <lineage>
        <taxon>Bacteria</taxon>
        <taxon>Bacillati</taxon>
        <taxon>Actinomycetota</taxon>
        <taxon>Actinomycetes</taxon>
        <taxon>Streptosporangiales</taxon>
        <taxon>Thermomonosporaceae</taxon>
        <taxon>Actinomadura</taxon>
    </lineage>
</organism>
<evidence type="ECO:0000313" key="6">
    <source>
        <dbReference type="Proteomes" id="UP000579250"/>
    </source>
</evidence>